<protein>
    <recommendedName>
        <fullName evidence="1">RrmJ-type SAM-dependent 2'-O-MTase domain-containing protein</fullName>
    </recommendedName>
</protein>
<reference evidence="2" key="1">
    <citation type="journal article" date="2020" name="Nature">
        <title>Giant virus diversity and host interactions through global metagenomics.</title>
        <authorList>
            <person name="Schulz F."/>
            <person name="Roux S."/>
            <person name="Paez-Espino D."/>
            <person name="Jungbluth S."/>
            <person name="Walsh D.A."/>
            <person name="Denef V.J."/>
            <person name="McMahon K.D."/>
            <person name="Konstantinidis K.T."/>
            <person name="Eloe-Fadrosh E.A."/>
            <person name="Kyrpides N.C."/>
            <person name="Woyke T."/>
        </authorList>
    </citation>
    <scope>NUCLEOTIDE SEQUENCE</scope>
    <source>
        <strain evidence="2">GVMAG-M-3300025860-25</strain>
    </source>
</reference>
<name>A0A6C0J645_9ZZZZ</name>
<dbReference type="GO" id="GO:0006370">
    <property type="term" value="P:7-methylguanosine mRNA capping"/>
    <property type="evidence" value="ECO:0007669"/>
    <property type="project" value="TreeGrafter"/>
</dbReference>
<accession>A0A6C0J645</accession>
<dbReference type="InterPro" id="IPR002877">
    <property type="entry name" value="RNA_MeTrfase_FtsJ_dom"/>
</dbReference>
<dbReference type="InterPro" id="IPR029063">
    <property type="entry name" value="SAM-dependent_MTases_sf"/>
</dbReference>
<sequence length="397" mass="46523">MNRTTKLFIRDEDKKYLDIIVSSNRPKILNKKDYNNLQELKNKIDSKDWDKNKKFSNDYELIHIPNKRKKSDSIALYEPLSRSYFKMVEIIFDFKLFDKCLNPSFKSGHIAEGPGGFMEATYNLSHNIDRFNSYKHYGITLFSNNKDVPGWTKAANFINSDKDIVISYGVDNTGNIYNSKNIEYFSKLCGFNSCDLVTADGGFDFSLDFNKQEQLSYRLIFCEIICALSIQKKGGNFVCKIFDTFMTSTVKLLFFLGCFYDEVYLNKPLTSRPANSEKYIVAKGFKGIDYNYLLVLFELVDVWNKKPNPNEIYDILCIDMPDYFLKSINEYNKLNSKQQIDTINNTIKIIEDKNKLSFLNTIVEKQIVEAKKWCNKYKEKINIKSNFILEYREHKFK</sequence>
<proteinExistence type="predicted"/>
<evidence type="ECO:0000313" key="2">
    <source>
        <dbReference type="EMBL" id="QHU01185.1"/>
    </source>
</evidence>
<evidence type="ECO:0000259" key="1">
    <source>
        <dbReference type="PROSITE" id="PS51613"/>
    </source>
</evidence>
<feature type="domain" description="RrmJ-type SAM-dependent 2'-O-MTase" evidence="1">
    <location>
        <begin position="168"/>
        <end position="286"/>
    </location>
</feature>
<dbReference type="Gene3D" id="3.40.50.12760">
    <property type="match status" value="1"/>
</dbReference>
<dbReference type="InterPro" id="IPR025816">
    <property type="entry name" value="RrmJ-type_MeTrfase"/>
</dbReference>
<dbReference type="AlphaFoldDB" id="A0A6C0J645"/>
<dbReference type="GO" id="GO:0005737">
    <property type="term" value="C:cytoplasm"/>
    <property type="evidence" value="ECO:0007669"/>
    <property type="project" value="TreeGrafter"/>
</dbReference>
<dbReference type="PANTHER" id="PTHR16121:SF0">
    <property type="entry name" value="CAP-SPECIFIC MRNA (NUCLEOSIDE-2'-O-)-METHYLTRANSFERASE 1"/>
    <property type="match status" value="1"/>
</dbReference>
<dbReference type="SUPFAM" id="SSF53335">
    <property type="entry name" value="S-adenosyl-L-methionine-dependent methyltransferases"/>
    <property type="match status" value="1"/>
</dbReference>
<dbReference type="GO" id="GO:0005634">
    <property type="term" value="C:nucleus"/>
    <property type="evidence" value="ECO:0007669"/>
    <property type="project" value="UniProtKB-ARBA"/>
</dbReference>
<dbReference type="GO" id="GO:0032259">
    <property type="term" value="P:methylation"/>
    <property type="evidence" value="ECO:0007669"/>
    <property type="project" value="InterPro"/>
</dbReference>
<dbReference type="EMBL" id="MN740335">
    <property type="protein sequence ID" value="QHU01185.1"/>
    <property type="molecule type" value="Genomic_DNA"/>
</dbReference>
<organism evidence="2">
    <name type="scientific">viral metagenome</name>
    <dbReference type="NCBI Taxonomy" id="1070528"/>
    <lineage>
        <taxon>unclassified sequences</taxon>
        <taxon>metagenomes</taxon>
        <taxon>organismal metagenomes</taxon>
    </lineage>
</organism>
<dbReference type="GO" id="GO:0004483">
    <property type="term" value="F:methyltransferase cap1 activity"/>
    <property type="evidence" value="ECO:0007669"/>
    <property type="project" value="TreeGrafter"/>
</dbReference>
<dbReference type="PANTHER" id="PTHR16121">
    <property type="entry name" value="CAP-SPECIFIC MRNA (NUCLEOSIDE-2'-O-)-METHYLTRANSFERASE 1-RELATED"/>
    <property type="match status" value="1"/>
</dbReference>
<dbReference type="InterPro" id="IPR050851">
    <property type="entry name" value="mRNA_Cap_2O-Ribose_MeTrfase"/>
</dbReference>
<dbReference type="Pfam" id="PF01728">
    <property type="entry name" value="FtsJ"/>
    <property type="match status" value="1"/>
</dbReference>
<dbReference type="PROSITE" id="PS51613">
    <property type="entry name" value="SAM_MT_RRMJ"/>
    <property type="match status" value="1"/>
</dbReference>